<dbReference type="CDD" id="cd23992">
    <property type="entry name" value="PBP_GOBP"/>
    <property type="match status" value="1"/>
</dbReference>
<dbReference type="Proteomes" id="UP001233999">
    <property type="component" value="Unassembled WGS sequence"/>
</dbReference>
<proteinExistence type="inferred from homology"/>
<comment type="caution">
    <text evidence="5">The sequence shown here is derived from an EMBL/GenBank/DDBJ whole genome shotgun (WGS) entry which is preliminary data.</text>
</comment>
<feature type="signal peptide" evidence="4">
    <location>
        <begin position="1"/>
        <end position="25"/>
    </location>
</feature>
<dbReference type="GO" id="GO:0007608">
    <property type="term" value="P:sensory perception of smell"/>
    <property type="evidence" value="ECO:0007669"/>
    <property type="project" value="TreeGrafter"/>
</dbReference>
<keyword evidence="4" id="KW-0732">Signal</keyword>
<accession>A0AAD8E361</accession>
<keyword evidence="3" id="KW-0964">Secreted</keyword>
<sequence length="147" mass="15953">MRSNATLLPAFVAMLAAAILSQASALIIMAQNDDTGKLIRAKCQPESGVSTDLIEGVKQGNLPDDKNLKCYMKCAMTMTMTMREDKLRTDIAKILVERSMSDPNKSRVLAAIDKCQNVGQGMSDPCDIAYAATKCIHDADPEVLLFP</sequence>
<dbReference type="SMART" id="SM00708">
    <property type="entry name" value="PhBP"/>
    <property type="match status" value="1"/>
</dbReference>
<comment type="similarity">
    <text evidence="2">Belongs to the PBP/GOBP family.</text>
</comment>
<evidence type="ECO:0000256" key="4">
    <source>
        <dbReference type="SAM" id="SignalP"/>
    </source>
</evidence>
<feature type="chain" id="PRO_5041935699" evidence="4">
    <location>
        <begin position="26"/>
        <end position="147"/>
    </location>
</feature>
<dbReference type="FunFam" id="1.10.238.20:FF:000001">
    <property type="entry name" value="General odorant-binding protein lush"/>
    <property type="match status" value="1"/>
</dbReference>
<gene>
    <name evidence="5" type="ORF">L9F63_007586</name>
</gene>
<dbReference type="Pfam" id="PF01395">
    <property type="entry name" value="PBP_GOBP"/>
    <property type="match status" value="1"/>
</dbReference>
<name>A0AAD8E361_DIPPU</name>
<evidence type="ECO:0000256" key="3">
    <source>
        <dbReference type="ARBA" id="ARBA00022525"/>
    </source>
</evidence>
<evidence type="ECO:0000313" key="5">
    <source>
        <dbReference type="EMBL" id="KAJ9575545.1"/>
    </source>
</evidence>
<protein>
    <submittedName>
        <fullName evidence="5">Uncharacterized protein</fullName>
    </submittedName>
</protein>
<dbReference type="PANTHER" id="PTHR21364">
    <property type="entry name" value="GENERAL ODORANT-BINDING PROTEIN 19A"/>
    <property type="match status" value="1"/>
</dbReference>
<dbReference type="GO" id="GO:0035275">
    <property type="term" value="F:dibutyl phthalate binding"/>
    <property type="evidence" value="ECO:0007669"/>
    <property type="project" value="TreeGrafter"/>
</dbReference>
<evidence type="ECO:0000313" key="6">
    <source>
        <dbReference type="Proteomes" id="UP001233999"/>
    </source>
</evidence>
<dbReference type="GO" id="GO:0005576">
    <property type="term" value="C:extracellular region"/>
    <property type="evidence" value="ECO:0007669"/>
    <property type="project" value="UniProtKB-SubCell"/>
</dbReference>
<evidence type="ECO:0000256" key="2">
    <source>
        <dbReference type="ARBA" id="ARBA00008098"/>
    </source>
</evidence>
<organism evidence="5 6">
    <name type="scientific">Diploptera punctata</name>
    <name type="common">Pacific beetle cockroach</name>
    <dbReference type="NCBI Taxonomy" id="6984"/>
    <lineage>
        <taxon>Eukaryota</taxon>
        <taxon>Metazoa</taxon>
        <taxon>Ecdysozoa</taxon>
        <taxon>Arthropoda</taxon>
        <taxon>Hexapoda</taxon>
        <taxon>Insecta</taxon>
        <taxon>Pterygota</taxon>
        <taxon>Neoptera</taxon>
        <taxon>Polyneoptera</taxon>
        <taxon>Dictyoptera</taxon>
        <taxon>Blattodea</taxon>
        <taxon>Blaberoidea</taxon>
        <taxon>Blaberidae</taxon>
        <taxon>Diplopterinae</taxon>
        <taxon>Diploptera</taxon>
    </lineage>
</organism>
<dbReference type="InterPro" id="IPR006170">
    <property type="entry name" value="PBP/GOBP"/>
</dbReference>
<dbReference type="GO" id="GO:0005549">
    <property type="term" value="F:odorant binding"/>
    <property type="evidence" value="ECO:0007669"/>
    <property type="project" value="InterPro"/>
</dbReference>
<keyword evidence="6" id="KW-1185">Reference proteome</keyword>
<comment type="subcellular location">
    <subcellularLocation>
        <location evidence="1">Secreted</location>
    </subcellularLocation>
</comment>
<dbReference type="Gene3D" id="1.10.238.20">
    <property type="entry name" value="Pheromone/general odorant binding protein domain"/>
    <property type="match status" value="1"/>
</dbReference>
<evidence type="ECO:0000256" key="1">
    <source>
        <dbReference type="ARBA" id="ARBA00004613"/>
    </source>
</evidence>
<dbReference type="AlphaFoldDB" id="A0AAD8E361"/>
<reference evidence="5" key="1">
    <citation type="journal article" date="2023" name="IScience">
        <title>Live-bearing cockroach genome reveals convergent evolutionary mechanisms linked to viviparity in insects and beyond.</title>
        <authorList>
            <person name="Fouks B."/>
            <person name="Harrison M.C."/>
            <person name="Mikhailova A.A."/>
            <person name="Marchal E."/>
            <person name="English S."/>
            <person name="Carruthers M."/>
            <person name="Jennings E.C."/>
            <person name="Chiamaka E.L."/>
            <person name="Frigard R.A."/>
            <person name="Pippel M."/>
            <person name="Attardo G.M."/>
            <person name="Benoit J.B."/>
            <person name="Bornberg-Bauer E."/>
            <person name="Tobe S.S."/>
        </authorList>
    </citation>
    <scope>NUCLEOTIDE SEQUENCE</scope>
    <source>
        <strain evidence="5">Stay&amp;Tobe</strain>
    </source>
</reference>
<reference evidence="5" key="2">
    <citation type="submission" date="2023-05" db="EMBL/GenBank/DDBJ databases">
        <authorList>
            <person name="Fouks B."/>
        </authorList>
    </citation>
    <scope>NUCLEOTIDE SEQUENCE</scope>
    <source>
        <strain evidence="5">Stay&amp;Tobe</strain>
        <tissue evidence="5">Testes</tissue>
    </source>
</reference>
<dbReference type="PANTHER" id="PTHR21364:SF2">
    <property type="entry name" value="GENERAL ODORANT-BINDING PROTEIN 19A"/>
    <property type="match status" value="1"/>
</dbReference>
<dbReference type="GO" id="GO:0042048">
    <property type="term" value="P:olfactory behavior"/>
    <property type="evidence" value="ECO:0007669"/>
    <property type="project" value="TreeGrafter"/>
</dbReference>
<dbReference type="InterPro" id="IPR036728">
    <property type="entry name" value="PBP_GOBP_sf"/>
</dbReference>
<dbReference type="EMBL" id="JASPKZ010009831">
    <property type="protein sequence ID" value="KAJ9575545.1"/>
    <property type="molecule type" value="Genomic_DNA"/>
</dbReference>
<dbReference type="SUPFAM" id="SSF47565">
    <property type="entry name" value="Insect pheromone/odorant-binding proteins"/>
    <property type="match status" value="1"/>
</dbReference>